<organism evidence="2 3">
    <name type="scientific">Exophiala mesophila</name>
    <name type="common">Black yeast-like fungus</name>
    <dbReference type="NCBI Taxonomy" id="212818"/>
    <lineage>
        <taxon>Eukaryota</taxon>
        <taxon>Fungi</taxon>
        <taxon>Dikarya</taxon>
        <taxon>Ascomycota</taxon>
        <taxon>Pezizomycotina</taxon>
        <taxon>Eurotiomycetes</taxon>
        <taxon>Chaetothyriomycetidae</taxon>
        <taxon>Chaetothyriales</taxon>
        <taxon>Herpotrichiellaceae</taxon>
        <taxon>Exophiala</taxon>
    </lineage>
</organism>
<dbReference type="InterPro" id="IPR036361">
    <property type="entry name" value="SAP_dom_sf"/>
</dbReference>
<keyword evidence="3" id="KW-1185">Reference proteome</keyword>
<proteinExistence type="predicted"/>
<protein>
    <recommendedName>
        <fullName evidence="1">SAP domain-containing protein</fullName>
    </recommendedName>
</protein>
<feature type="domain" description="SAP" evidence="1">
    <location>
        <begin position="49"/>
        <end position="83"/>
    </location>
</feature>
<sequence length="275" mass="29867">MAAPRASSFKALRNLQRVNGSASVKRSLHLTGSHASPRLAADTTHKSTYLPLALQDLRQECQKRSISASGTKHELIDRLAGHDNLQARALSIAMKRIAIEQTRKPVSGPSDTSPQRHFNTTRELKAVGDSSTIDFAFLPRLFESSWGPEPALIRVPILPDIDSDTAEAALEKYPELDAAAGGYQDTPGQDTILKAQISTVNGDEDSPASPFSDVHDGHHASEMSVDALTKLAETVGNSARQFAEMVKDKDEATVRKVWAGFLDDLFGPSDKKKNQ</sequence>
<dbReference type="Proteomes" id="UP000054302">
    <property type="component" value="Unassembled WGS sequence"/>
</dbReference>
<accession>A0A0D1Z3Z8</accession>
<dbReference type="InterPro" id="IPR003034">
    <property type="entry name" value="SAP_dom"/>
</dbReference>
<gene>
    <name evidence="2" type="ORF">PV10_08291</name>
</gene>
<dbReference type="OrthoDB" id="3993201at2759"/>
<dbReference type="EMBL" id="KN847525">
    <property type="protein sequence ID" value="KIV88624.1"/>
    <property type="molecule type" value="Genomic_DNA"/>
</dbReference>
<dbReference type="PROSITE" id="PS50800">
    <property type="entry name" value="SAP"/>
    <property type="match status" value="1"/>
</dbReference>
<evidence type="ECO:0000259" key="1">
    <source>
        <dbReference type="PROSITE" id="PS50800"/>
    </source>
</evidence>
<dbReference type="STRING" id="212818.A0A0D1Z3Z8"/>
<dbReference type="SMART" id="SM00513">
    <property type="entry name" value="SAP"/>
    <property type="match status" value="1"/>
</dbReference>
<dbReference type="AlphaFoldDB" id="A0A0D1Z3Z8"/>
<dbReference type="SUPFAM" id="SSF68906">
    <property type="entry name" value="SAP domain"/>
    <property type="match status" value="1"/>
</dbReference>
<dbReference type="HOGENOM" id="CLU_074375_0_0_1"/>
<dbReference type="VEuPathDB" id="FungiDB:PV10_08291"/>
<evidence type="ECO:0000313" key="3">
    <source>
        <dbReference type="Proteomes" id="UP000054302"/>
    </source>
</evidence>
<dbReference type="Pfam" id="PF02037">
    <property type="entry name" value="SAP"/>
    <property type="match status" value="1"/>
</dbReference>
<name>A0A0D1Z3Z8_EXOME</name>
<dbReference type="OMA" id="VYMPSMA"/>
<dbReference type="RefSeq" id="XP_016220198.1">
    <property type="nucleotide sequence ID" value="XM_016373287.1"/>
</dbReference>
<dbReference type="GeneID" id="27326136"/>
<evidence type="ECO:0000313" key="2">
    <source>
        <dbReference type="EMBL" id="KIV88624.1"/>
    </source>
</evidence>
<reference evidence="2 3" key="1">
    <citation type="submission" date="2015-01" db="EMBL/GenBank/DDBJ databases">
        <title>The Genome Sequence of Exophiala mesophila CBS40295.</title>
        <authorList>
            <consortium name="The Broad Institute Genomics Platform"/>
            <person name="Cuomo C."/>
            <person name="de Hoog S."/>
            <person name="Gorbushina A."/>
            <person name="Stielow B."/>
            <person name="Teixiera M."/>
            <person name="Abouelleil A."/>
            <person name="Chapman S.B."/>
            <person name="Priest M."/>
            <person name="Young S.K."/>
            <person name="Wortman J."/>
            <person name="Nusbaum C."/>
            <person name="Birren B."/>
        </authorList>
    </citation>
    <scope>NUCLEOTIDE SEQUENCE [LARGE SCALE GENOMIC DNA]</scope>
    <source>
        <strain evidence="2 3">CBS 40295</strain>
    </source>
</reference>
<dbReference type="Gene3D" id="1.10.720.30">
    <property type="entry name" value="SAP domain"/>
    <property type="match status" value="1"/>
</dbReference>